<dbReference type="PANTHER" id="PTHR45453">
    <property type="entry name" value="PHOSPHATE REGULON SENSOR PROTEIN PHOR"/>
    <property type="match status" value="1"/>
</dbReference>
<keyword evidence="3" id="KW-0597">Phosphoprotein</keyword>
<proteinExistence type="predicted"/>
<comment type="catalytic activity">
    <reaction evidence="1">
        <text>ATP + protein L-histidine = ADP + protein N-phospho-L-histidine.</text>
        <dbReference type="EC" id="2.7.13.3"/>
    </reaction>
</comment>
<dbReference type="SUPFAM" id="SSF55874">
    <property type="entry name" value="ATPase domain of HSP90 chaperone/DNA topoisomerase II/histidine kinase"/>
    <property type="match status" value="1"/>
</dbReference>
<dbReference type="Gene3D" id="3.30.565.10">
    <property type="entry name" value="Histidine kinase-like ATPase, C-terminal domain"/>
    <property type="match status" value="1"/>
</dbReference>
<dbReference type="Gene3D" id="3.30.450.40">
    <property type="match status" value="1"/>
</dbReference>
<evidence type="ECO:0000256" key="6">
    <source>
        <dbReference type="ARBA" id="ARBA00023012"/>
    </source>
</evidence>
<keyword evidence="4" id="KW-0808">Transferase</keyword>
<organism evidence="9 10">
    <name type="scientific">Candidatus Falkowbacteria bacterium CG10_big_fil_rev_8_21_14_0_10_39_9</name>
    <dbReference type="NCBI Taxonomy" id="1974566"/>
    <lineage>
        <taxon>Bacteria</taxon>
        <taxon>Candidatus Falkowiibacteriota</taxon>
    </lineage>
</organism>
<name>A0A2M6WQN2_9BACT</name>
<dbReference type="GO" id="GO:0000155">
    <property type="term" value="F:phosphorelay sensor kinase activity"/>
    <property type="evidence" value="ECO:0007669"/>
    <property type="project" value="InterPro"/>
</dbReference>
<dbReference type="SMART" id="SM00388">
    <property type="entry name" value="HisKA"/>
    <property type="match status" value="1"/>
</dbReference>
<dbReference type="Pfam" id="PF16927">
    <property type="entry name" value="HisKA_7TM"/>
    <property type="match status" value="1"/>
</dbReference>
<evidence type="ECO:0000256" key="5">
    <source>
        <dbReference type="ARBA" id="ARBA00022777"/>
    </source>
</evidence>
<sequence length="707" mass="80219">MPNISLVFAAFIAVSMASLGFVVLRKNKMMVTNQLFFIFTVTVSSWCMFNFLENWYMDLDLSAMFLRLDLFTALIGVFFASVFLFNFPRTNKKFNPLIALFLLLILSVASLAFTDGLIENINIVNGQIGFDFGKWFILYAGVMLVSILSGVIFQVRQYKKANGTEKLQIRYVILGFSITSFIIIILNLFLQNLVSKGVFMLGNFSMIILVVCIFYAMVRYHLMDIWVVLRLGTIFTLSLTTIIFFFVSVNYLLVYFLEIGVPWDIIIPSFFITVGFTPLKKFIEFITDAMFFRRHYKFNNVVQKVEKEIHSAGLVLDKSLSVVNQIISDALKVNRSLIMILIPRGHFISRQTIGDDIGNLELKHNDPVINYLITFPGRILDREELERGGHVNGLADSDRDAIVVELKKISIALVVPIEFKDKLIGIYLLGEKLSEDPFNEKDLRLLQHVSWELSFAIDNARSYEELKHLDEAKSNFIQVVSHQMRTPVTISRCNLELALDKDLNPEEKEGVLKAAYEGVSSLGHQLDQLLTVLEIEEKEMVVKKEGVELNSLINDSVESNRLSIKNKKLKLESKLENSFSVKIDCDKAKIRRVLDIVLLNAINYTPSGGKITINTAQDGFNGKNSLVVSVADNGVGLNDADKVNLFKKFFRSPEAISMFPNGFGLGLFIARKIVLAHGGDIWFENRENQGMTFFFSIPFKTVVEDKK</sequence>
<dbReference type="CDD" id="cd00082">
    <property type="entry name" value="HisKA"/>
    <property type="match status" value="1"/>
</dbReference>
<feature type="domain" description="Histidine kinase" evidence="8">
    <location>
        <begin position="479"/>
        <end position="701"/>
    </location>
</feature>
<dbReference type="SUPFAM" id="SSF47384">
    <property type="entry name" value="Homodimeric domain of signal transducing histidine kinase"/>
    <property type="match status" value="1"/>
</dbReference>
<evidence type="ECO:0000313" key="10">
    <source>
        <dbReference type="Proteomes" id="UP000228900"/>
    </source>
</evidence>
<keyword evidence="7" id="KW-0812">Transmembrane</keyword>
<evidence type="ECO:0000256" key="7">
    <source>
        <dbReference type="SAM" id="Phobius"/>
    </source>
</evidence>
<dbReference type="InterPro" id="IPR003661">
    <property type="entry name" value="HisK_dim/P_dom"/>
</dbReference>
<dbReference type="InterPro" id="IPR005467">
    <property type="entry name" value="His_kinase_dom"/>
</dbReference>
<dbReference type="GO" id="GO:0004721">
    <property type="term" value="F:phosphoprotein phosphatase activity"/>
    <property type="evidence" value="ECO:0007669"/>
    <property type="project" value="TreeGrafter"/>
</dbReference>
<keyword evidence="6" id="KW-0902">Two-component regulatory system</keyword>
<evidence type="ECO:0000256" key="3">
    <source>
        <dbReference type="ARBA" id="ARBA00022553"/>
    </source>
</evidence>
<dbReference type="Proteomes" id="UP000228900">
    <property type="component" value="Unassembled WGS sequence"/>
</dbReference>
<dbReference type="EC" id="2.7.13.3" evidence="2"/>
<feature type="transmembrane region" description="Helical" evidence="7">
    <location>
        <begin position="225"/>
        <end position="247"/>
    </location>
</feature>
<reference evidence="10" key="1">
    <citation type="submission" date="2017-09" db="EMBL/GenBank/DDBJ databases">
        <title>Depth-based differentiation of microbial function through sediment-hosted aquifers and enrichment of novel symbionts in the deep terrestrial subsurface.</title>
        <authorList>
            <person name="Probst A.J."/>
            <person name="Ladd B."/>
            <person name="Jarett J.K."/>
            <person name="Geller-Mcgrath D.E."/>
            <person name="Sieber C.M.K."/>
            <person name="Emerson J.B."/>
            <person name="Anantharaman K."/>
            <person name="Thomas B.C."/>
            <person name="Malmstrom R."/>
            <person name="Stieglmeier M."/>
            <person name="Klingl A."/>
            <person name="Woyke T."/>
            <person name="Ryan C.M."/>
            <person name="Banfield J.F."/>
        </authorList>
    </citation>
    <scope>NUCLEOTIDE SEQUENCE [LARGE SCALE GENOMIC DNA]</scope>
</reference>
<keyword evidence="5" id="KW-0418">Kinase</keyword>
<feature type="transmembrane region" description="Helical" evidence="7">
    <location>
        <begin position="35"/>
        <end position="52"/>
    </location>
</feature>
<dbReference type="CDD" id="cd00075">
    <property type="entry name" value="HATPase"/>
    <property type="match status" value="1"/>
</dbReference>
<keyword evidence="7" id="KW-0472">Membrane</keyword>
<dbReference type="EMBL" id="PFAQ01000020">
    <property type="protein sequence ID" value="PIT95053.1"/>
    <property type="molecule type" value="Genomic_DNA"/>
</dbReference>
<comment type="caution">
    <text evidence="9">The sequence shown here is derived from an EMBL/GenBank/DDBJ whole genome shotgun (WGS) entry which is preliminary data.</text>
</comment>
<evidence type="ECO:0000256" key="2">
    <source>
        <dbReference type="ARBA" id="ARBA00012438"/>
    </source>
</evidence>
<evidence type="ECO:0000256" key="4">
    <source>
        <dbReference type="ARBA" id="ARBA00022679"/>
    </source>
</evidence>
<dbReference type="AlphaFoldDB" id="A0A2M6WQN2"/>
<dbReference type="Pfam" id="PF00512">
    <property type="entry name" value="HisKA"/>
    <property type="match status" value="1"/>
</dbReference>
<dbReference type="SUPFAM" id="SSF55781">
    <property type="entry name" value="GAF domain-like"/>
    <property type="match status" value="1"/>
</dbReference>
<dbReference type="PRINTS" id="PR00344">
    <property type="entry name" value="BCTRLSENSOR"/>
</dbReference>
<dbReference type="InterPro" id="IPR036097">
    <property type="entry name" value="HisK_dim/P_sf"/>
</dbReference>
<dbReference type="InterPro" id="IPR031621">
    <property type="entry name" value="HisKA_7TM"/>
</dbReference>
<dbReference type="Gene3D" id="1.10.287.130">
    <property type="match status" value="1"/>
</dbReference>
<dbReference type="InterPro" id="IPR036890">
    <property type="entry name" value="HATPase_C_sf"/>
</dbReference>
<dbReference type="InterPro" id="IPR004358">
    <property type="entry name" value="Sig_transdc_His_kin-like_C"/>
</dbReference>
<feature type="transmembrane region" description="Helical" evidence="7">
    <location>
        <begin position="197"/>
        <end position="218"/>
    </location>
</feature>
<dbReference type="InterPro" id="IPR050351">
    <property type="entry name" value="BphY/WalK/GraS-like"/>
</dbReference>
<evidence type="ECO:0000313" key="9">
    <source>
        <dbReference type="EMBL" id="PIT95053.1"/>
    </source>
</evidence>
<dbReference type="SMART" id="SM00387">
    <property type="entry name" value="HATPase_c"/>
    <property type="match status" value="1"/>
</dbReference>
<feature type="transmembrane region" description="Helical" evidence="7">
    <location>
        <begin position="136"/>
        <end position="155"/>
    </location>
</feature>
<keyword evidence="7" id="KW-1133">Transmembrane helix</keyword>
<gene>
    <name evidence="9" type="ORF">COT98_01285</name>
</gene>
<feature type="transmembrane region" description="Helical" evidence="7">
    <location>
        <begin position="6"/>
        <end position="23"/>
    </location>
</feature>
<dbReference type="PANTHER" id="PTHR45453:SF1">
    <property type="entry name" value="PHOSPHATE REGULON SENSOR PROTEIN PHOR"/>
    <property type="match status" value="1"/>
</dbReference>
<feature type="transmembrane region" description="Helical" evidence="7">
    <location>
        <begin position="97"/>
        <end position="116"/>
    </location>
</feature>
<dbReference type="GO" id="GO:0005886">
    <property type="term" value="C:plasma membrane"/>
    <property type="evidence" value="ECO:0007669"/>
    <property type="project" value="TreeGrafter"/>
</dbReference>
<dbReference type="InterPro" id="IPR003594">
    <property type="entry name" value="HATPase_dom"/>
</dbReference>
<evidence type="ECO:0000256" key="1">
    <source>
        <dbReference type="ARBA" id="ARBA00000085"/>
    </source>
</evidence>
<accession>A0A2M6WQN2</accession>
<feature type="transmembrane region" description="Helical" evidence="7">
    <location>
        <begin position="64"/>
        <end position="85"/>
    </location>
</feature>
<evidence type="ECO:0000259" key="8">
    <source>
        <dbReference type="PROSITE" id="PS50109"/>
    </source>
</evidence>
<dbReference type="InterPro" id="IPR029016">
    <property type="entry name" value="GAF-like_dom_sf"/>
</dbReference>
<dbReference type="Pfam" id="PF02518">
    <property type="entry name" value="HATPase_c"/>
    <property type="match status" value="1"/>
</dbReference>
<protein>
    <recommendedName>
        <fullName evidence="2">histidine kinase</fullName>
        <ecNumber evidence="2">2.7.13.3</ecNumber>
    </recommendedName>
</protein>
<dbReference type="GO" id="GO:0016036">
    <property type="term" value="P:cellular response to phosphate starvation"/>
    <property type="evidence" value="ECO:0007669"/>
    <property type="project" value="TreeGrafter"/>
</dbReference>
<feature type="transmembrane region" description="Helical" evidence="7">
    <location>
        <begin position="167"/>
        <end position="191"/>
    </location>
</feature>
<dbReference type="PROSITE" id="PS50109">
    <property type="entry name" value="HIS_KIN"/>
    <property type="match status" value="1"/>
</dbReference>